<name>A0AAE1TRX6_9EUCA</name>
<dbReference type="EMBL" id="JAWZYT010004628">
    <property type="protein sequence ID" value="KAK4293149.1"/>
    <property type="molecule type" value="Genomic_DNA"/>
</dbReference>
<accession>A0AAE1TRX6</accession>
<dbReference type="Proteomes" id="UP001292094">
    <property type="component" value="Unassembled WGS sequence"/>
</dbReference>
<reference evidence="1" key="1">
    <citation type="submission" date="2023-11" db="EMBL/GenBank/DDBJ databases">
        <title>Genome assemblies of two species of porcelain crab, Petrolisthes cinctipes and Petrolisthes manimaculis (Anomura: Porcellanidae).</title>
        <authorList>
            <person name="Angst P."/>
        </authorList>
    </citation>
    <scope>NUCLEOTIDE SEQUENCE</scope>
    <source>
        <strain evidence="1">PB745_02</strain>
        <tissue evidence="1">Gill</tissue>
    </source>
</reference>
<sequence>MVVVMMEVGGSDISEDGDGGWRLCRWLGEGDRMEEGEMMTGGRGTGVEGVTGRVMSGEGDEMTVVKCEMTGKVTEMNVEVSVMTGEVTDVDLFEMSEEVNEMND</sequence>
<dbReference type="AlphaFoldDB" id="A0AAE1TRX6"/>
<gene>
    <name evidence="1" type="ORF">Pmani_034137</name>
</gene>
<proteinExistence type="predicted"/>
<keyword evidence="2" id="KW-1185">Reference proteome</keyword>
<protein>
    <submittedName>
        <fullName evidence="1">Uncharacterized protein</fullName>
    </submittedName>
</protein>
<organism evidence="1 2">
    <name type="scientific">Petrolisthes manimaculis</name>
    <dbReference type="NCBI Taxonomy" id="1843537"/>
    <lineage>
        <taxon>Eukaryota</taxon>
        <taxon>Metazoa</taxon>
        <taxon>Ecdysozoa</taxon>
        <taxon>Arthropoda</taxon>
        <taxon>Crustacea</taxon>
        <taxon>Multicrustacea</taxon>
        <taxon>Malacostraca</taxon>
        <taxon>Eumalacostraca</taxon>
        <taxon>Eucarida</taxon>
        <taxon>Decapoda</taxon>
        <taxon>Pleocyemata</taxon>
        <taxon>Anomura</taxon>
        <taxon>Galatheoidea</taxon>
        <taxon>Porcellanidae</taxon>
        <taxon>Petrolisthes</taxon>
    </lineage>
</organism>
<evidence type="ECO:0000313" key="2">
    <source>
        <dbReference type="Proteomes" id="UP001292094"/>
    </source>
</evidence>
<comment type="caution">
    <text evidence="1">The sequence shown here is derived from an EMBL/GenBank/DDBJ whole genome shotgun (WGS) entry which is preliminary data.</text>
</comment>
<evidence type="ECO:0000313" key="1">
    <source>
        <dbReference type="EMBL" id="KAK4293149.1"/>
    </source>
</evidence>